<feature type="domain" description="Peptidase S1" evidence="2">
    <location>
        <begin position="60"/>
        <end position="256"/>
    </location>
</feature>
<protein>
    <submittedName>
        <fullName evidence="3">Trypsin-like serine protease</fullName>
        <ecNumber evidence="3">3.4.21.-</ecNumber>
    </submittedName>
</protein>
<dbReference type="SMART" id="SM00020">
    <property type="entry name" value="Tryp_SPc"/>
    <property type="match status" value="1"/>
</dbReference>
<accession>A0AAW7I988</accession>
<dbReference type="Pfam" id="PF00089">
    <property type="entry name" value="Trypsin"/>
    <property type="match status" value="1"/>
</dbReference>
<dbReference type="InterPro" id="IPR001314">
    <property type="entry name" value="Peptidase_S1A"/>
</dbReference>
<reference evidence="3" key="1">
    <citation type="submission" date="2023-08" db="EMBL/GenBank/DDBJ databases">
        <title>WGS of Aeromonas isolates.</title>
        <authorList>
            <person name="Lee H."/>
        </authorList>
    </citation>
    <scope>NUCLEOTIDE SEQUENCE</scope>
    <source>
        <strain evidence="3">SL22</strain>
    </source>
</reference>
<evidence type="ECO:0000259" key="2">
    <source>
        <dbReference type="PROSITE" id="PS50240"/>
    </source>
</evidence>
<dbReference type="AlphaFoldDB" id="A0AAW7I988"/>
<dbReference type="InterPro" id="IPR051333">
    <property type="entry name" value="CLIP_Serine_Protease"/>
</dbReference>
<organism evidence="3 4">
    <name type="scientific">Aeromonas bestiarum</name>
    <dbReference type="NCBI Taxonomy" id="105751"/>
    <lineage>
        <taxon>Bacteria</taxon>
        <taxon>Pseudomonadati</taxon>
        <taxon>Pseudomonadota</taxon>
        <taxon>Gammaproteobacteria</taxon>
        <taxon>Aeromonadales</taxon>
        <taxon>Aeromonadaceae</taxon>
        <taxon>Aeromonas</taxon>
    </lineage>
</organism>
<dbReference type="PROSITE" id="PS00134">
    <property type="entry name" value="TRYPSIN_HIS"/>
    <property type="match status" value="1"/>
</dbReference>
<dbReference type="InterPro" id="IPR018114">
    <property type="entry name" value="TRYPSIN_HIS"/>
</dbReference>
<dbReference type="InterPro" id="IPR043504">
    <property type="entry name" value="Peptidase_S1_PA_chymotrypsin"/>
</dbReference>
<name>A0AAW7I988_9GAMM</name>
<dbReference type="EC" id="3.4.21.-" evidence="3"/>
<dbReference type="EMBL" id="JAOPLV010000021">
    <property type="protein sequence ID" value="MDM5142761.1"/>
    <property type="molecule type" value="Genomic_DNA"/>
</dbReference>
<dbReference type="RefSeq" id="WP_290023285.1">
    <property type="nucleotide sequence ID" value="NZ_JAOPLV010000021.1"/>
</dbReference>
<dbReference type="PROSITE" id="PS50240">
    <property type="entry name" value="TRYPSIN_DOM"/>
    <property type="match status" value="1"/>
</dbReference>
<feature type="region of interest" description="Disordered" evidence="1">
    <location>
        <begin position="330"/>
        <end position="352"/>
    </location>
</feature>
<dbReference type="GO" id="GO:0006508">
    <property type="term" value="P:proteolysis"/>
    <property type="evidence" value="ECO:0007669"/>
    <property type="project" value="UniProtKB-KW"/>
</dbReference>
<evidence type="ECO:0000256" key="1">
    <source>
        <dbReference type="SAM" id="MobiDB-lite"/>
    </source>
</evidence>
<evidence type="ECO:0000313" key="3">
    <source>
        <dbReference type="EMBL" id="MDM5142761.1"/>
    </source>
</evidence>
<comment type="caution">
    <text evidence="3">The sequence shown here is derived from an EMBL/GenBank/DDBJ whole genome shotgun (WGS) entry which is preliminary data.</text>
</comment>
<gene>
    <name evidence="3" type="ORF">OB959_23740</name>
</gene>
<dbReference type="PANTHER" id="PTHR24260:SF136">
    <property type="entry name" value="GH08193P-RELATED"/>
    <property type="match status" value="1"/>
</dbReference>
<keyword evidence="3" id="KW-0645">Protease</keyword>
<dbReference type="Proteomes" id="UP001168216">
    <property type="component" value="Unassembled WGS sequence"/>
</dbReference>
<dbReference type="InterPro" id="IPR009003">
    <property type="entry name" value="Peptidase_S1_PA"/>
</dbReference>
<dbReference type="PANTHER" id="PTHR24260">
    <property type="match status" value="1"/>
</dbReference>
<dbReference type="SUPFAM" id="SSF50494">
    <property type="entry name" value="Trypsin-like serine proteases"/>
    <property type="match status" value="1"/>
</dbReference>
<dbReference type="PRINTS" id="PR00722">
    <property type="entry name" value="CHYMOTRYPSIN"/>
</dbReference>
<evidence type="ECO:0000313" key="4">
    <source>
        <dbReference type="Proteomes" id="UP001168216"/>
    </source>
</evidence>
<sequence length="373" mass="39212">MKFDQVSQQDVSQLETDVINLDRLMRTSLAMKHKLEKRDDMRKTIVAALLLSAISPAHAIYNGAEIKSPEFVRVGGICSGTVIAGKWVVTAAHCGDLTGQTVSNIDASVVNIKRTVIHPMHDGSVPRVYDISLLELDKKMPATASVINTEPAVGSIQSIAGWSSLSGGILKGASNETVGKADARWSPDAYELKYDTANGIGTGTSQPGDSGGPCYNEAGVWGVIQGSAGQGDGTFIQSCQAFYKAETTAWMLETIAAWSYPAEVKGEGTVTIKVQSFHKDPEVFAPYTEGDLTIESNTCKNGTAAPLEECTVVVKGSGKLLITGSDTVEVNKKTTPVTPTPEPTENGGGGGSTGPVGLIALALVAMARRLIVK</sequence>
<dbReference type="InterPro" id="IPR001254">
    <property type="entry name" value="Trypsin_dom"/>
</dbReference>
<keyword evidence="3" id="KW-0378">Hydrolase</keyword>
<dbReference type="GO" id="GO:0004252">
    <property type="term" value="F:serine-type endopeptidase activity"/>
    <property type="evidence" value="ECO:0007669"/>
    <property type="project" value="InterPro"/>
</dbReference>
<proteinExistence type="predicted"/>
<dbReference type="Gene3D" id="2.40.10.10">
    <property type="entry name" value="Trypsin-like serine proteases"/>
    <property type="match status" value="1"/>
</dbReference>